<proteinExistence type="predicted"/>
<keyword evidence="2" id="KW-1185">Reference proteome</keyword>
<reference evidence="2" key="1">
    <citation type="journal article" date="2010" name="Nat. Biotechnol.">
        <title>Draft genome sequence of the oilseed species Ricinus communis.</title>
        <authorList>
            <person name="Chan A.P."/>
            <person name="Crabtree J."/>
            <person name="Zhao Q."/>
            <person name="Lorenzi H."/>
            <person name="Orvis J."/>
            <person name="Puiu D."/>
            <person name="Melake-Berhan A."/>
            <person name="Jones K.M."/>
            <person name="Redman J."/>
            <person name="Chen G."/>
            <person name="Cahoon E.B."/>
            <person name="Gedil M."/>
            <person name="Stanke M."/>
            <person name="Haas B.J."/>
            <person name="Wortman J.R."/>
            <person name="Fraser-Liggett C.M."/>
            <person name="Ravel J."/>
            <person name="Rabinowicz P.D."/>
        </authorList>
    </citation>
    <scope>NUCLEOTIDE SEQUENCE [LARGE SCALE GENOMIC DNA]</scope>
    <source>
        <strain evidence="2">cv. Hale</strain>
    </source>
</reference>
<gene>
    <name evidence="1" type="ORF">RCOM_0815270</name>
</gene>
<dbReference type="Proteomes" id="UP000008311">
    <property type="component" value="Unassembled WGS sequence"/>
</dbReference>
<protein>
    <submittedName>
        <fullName evidence="1">Uncharacterized protein</fullName>
    </submittedName>
</protein>
<sequence length="112" mass="11898">MFCCQKDSLGGFPMNVMLSNPCAPTREASKLGGTSDTETTSILSKEKSINGSSYHNTVLYSAIAPGSVMADSLSSSNEATPRMTTTSYSVRGLSYQMDYRPEMAFSSAIADG</sequence>
<dbReference type="InParanoid" id="B9RX06"/>
<evidence type="ECO:0000313" key="1">
    <source>
        <dbReference type="EMBL" id="EEF44035.1"/>
    </source>
</evidence>
<accession>B9RX06</accession>
<organism evidence="1 2">
    <name type="scientific">Ricinus communis</name>
    <name type="common">Castor bean</name>
    <dbReference type="NCBI Taxonomy" id="3988"/>
    <lineage>
        <taxon>Eukaryota</taxon>
        <taxon>Viridiplantae</taxon>
        <taxon>Streptophyta</taxon>
        <taxon>Embryophyta</taxon>
        <taxon>Tracheophyta</taxon>
        <taxon>Spermatophyta</taxon>
        <taxon>Magnoliopsida</taxon>
        <taxon>eudicotyledons</taxon>
        <taxon>Gunneridae</taxon>
        <taxon>Pentapetalae</taxon>
        <taxon>rosids</taxon>
        <taxon>fabids</taxon>
        <taxon>Malpighiales</taxon>
        <taxon>Euphorbiaceae</taxon>
        <taxon>Acalyphoideae</taxon>
        <taxon>Acalypheae</taxon>
        <taxon>Ricinus</taxon>
    </lineage>
</organism>
<evidence type="ECO:0000313" key="2">
    <source>
        <dbReference type="Proteomes" id="UP000008311"/>
    </source>
</evidence>
<dbReference type="EMBL" id="EQ973826">
    <property type="protein sequence ID" value="EEF44035.1"/>
    <property type="molecule type" value="Genomic_DNA"/>
</dbReference>
<dbReference type="AlphaFoldDB" id="B9RX06"/>
<name>B9RX06_RICCO</name>